<keyword evidence="7" id="KW-1185">Reference proteome</keyword>
<dbReference type="EMBL" id="CAACVS010000001">
    <property type="protein sequence ID" value="VEU33449.1"/>
    <property type="molecule type" value="Genomic_DNA"/>
</dbReference>
<comment type="subcellular location">
    <subcellularLocation>
        <location evidence="1">Membrane</location>
        <topology evidence="1">Multi-pass membrane protein</topology>
    </subcellularLocation>
</comment>
<keyword evidence="4" id="KW-0472">Membrane</keyword>
<dbReference type="AlphaFoldDB" id="A0A448YUL8"/>
<dbReference type="Proteomes" id="UP000291116">
    <property type="component" value="Unassembled WGS sequence"/>
</dbReference>
<keyword evidence="3" id="KW-1133">Transmembrane helix</keyword>
<accession>A0A448YUL8</accession>
<dbReference type="InterPro" id="IPR035952">
    <property type="entry name" value="Rhomboid-like_sf"/>
</dbReference>
<proteinExistence type="predicted"/>
<evidence type="ECO:0000256" key="2">
    <source>
        <dbReference type="ARBA" id="ARBA00022692"/>
    </source>
</evidence>
<evidence type="ECO:0000259" key="5">
    <source>
        <dbReference type="Pfam" id="PF01694"/>
    </source>
</evidence>
<dbReference type="InterPro" id="IPR050925">
    <property type="entry name" value="Rhomboid_protease_S54"/>
</dbReference>
<organism evidence="6 7">
    <name type="scientific">Pseudo-nitzschia multistriata</name>
    <dbReference type="NCBI Taxonomy" id="183589"/>
    <lineage>
        <taxon>Eukaryota</taxon>
        <taxon>Sar</taxon>
        <taxon>Stramenopiles</taxon>
        <taxon>Ochrophyta</taxon>
        <taxon>Bacillariophyta</taxon>
        <taxon>Bacillariophyceae</taxon>
        <taxon>Bacillariophycidae</taxon>
        <taxon>Bacillariales</taxon>
        <taxon>Bacillariaceae</taxon>
        <taxon>Pseudo-nitzschia</taxon>
    </lineage>
</organism>
<dbReference type="InterPro" id="IPR022764">
    <property type="entry name" value="Peptidase_S54_rhomboid_dom"/>
</dbReference>
<dbReference type="PANTHER" id="PTHR43731:SF26">
    <property type="entry name" value="RHOMBOID-LIKE PROTEIN 10, CHLOROPLASTIC"/>
    <property type="match status" value="1"/>
</dbReference>
<evidence type="ECO:0000313" key="7">
    <source>
        <dbReference type="Proteomes" id="UP000291116"/>
    </source>
</evidence>
<protein>
    <recommendedName>
        <fullName evidence="5">Peptidase S54 rhomboid domain-containing protein</fullName>
    </recommendedName>
</protein>
<keyword evidence="2" id="KW-0812">Transmembrane</keyword>
<dbReference type="GO" id="GO:0004252">
    <property type="term" value="F:serine-type endopeptidase activity"/>
    <property type="evidence" value="ECO:0007669"/>
    <property type="project" value="InterPro"/>
</dbReference>
<reference evidence="6 7" key="1">
    <citation type="submission" date="2019-01" db="EMBL/GenBank/DDBJ databases">
        <authorList>
            <person name="Ferrante I. M."/>
        </authorList>
    </citation>
    <scope>NUCLEOTIDE SEQUENCE [LARGE SCALE GENOMIC DNA]</scope>
    <source>
        <strain evidence="6 7">B856</strain>
    </source>
</reference>
<evidence type="ECO:0000256" key="3">
    <source>
        <dbReference type="ARBA" id="ARBA00022989"/>
    </source>
</evidence>
<gene>
    <name evidence="6" type="ORF">PSNMU_V1.4_AUG-EV-PASAV3_0002530</name>
</gene>
<dbReference type="SUPFAM" id="SSF144091">
    <property type="entry name" value="Rhomboid-like"/>
    <property type="match status" value="1"/>
</dbReference>
<evidence type="ECO:0000256" key="1">
    <source>
        <dbReference type="ARBA" id="ARBA00004141"/>
    </source>
</evidence>
<name>A0A448YUL8_9STRA</name>
<dbReference type="Pfam" id="PF01694">
    <property type="entry name" value="Rhomboid"/>
    <property type="match status" value="1"/>
</dbReference>
<dbReference type="PANTHER" id="PTHR43731">
    <property type="entry name" value="RHOMBOID PROTEASE"/>
    <property type="match status" value="1"/>
</dbReference>
<dbReference type="OrthoDB" id="418595at2759"/>
<evidence type="ECO:0000256" key="4">
    <source>
        <dbReference type="ARBA" id="ARBA00023136"/>
    </source>
</evidence>
<dbReference type="GO" id="GO:0016020">
    <property type="term" value="C:membrane"/>
    <property type="evidence" value="ECO:0007669"/>
    <property type="project" value="UniProtKB-SubCell"/>
</dbReference>
<sequence length="211" mass="23189">MFSLNNVGPMTEQAYGSGRFLASYLVAGASGNLLSAIKSPNPALGASGAVFGVMASLLVFLGRNDWVMGSQGEAYRSAVTQTLLINLVMGAVNPMVDNWGHIGGAIGGATMAWYFGPRLYIAEVPLPEGVGRVIVDKPLVRLPYFIESIPTKVSKGVRRLTRRIKIWGHIADLPDKPWRKNRQHQHHKIDYKRRQQIAPNRSIKPMLPSDE</sequence>
<evidence type="ECO:0000313" key="6">
    <source>
        <dbReference type="EMBL" id="VEU33449.1"/>
    </source>
</evidence>
<dbReference type="Gene3D" id="1.20.1540.10">
    <property type="entry name" value="Rhomboid-like"/>
    <property type="match status" value="1"/>
</dbReference>
<feature type="domain" description="Peptidase S54 rhomboid" evidence="5">
    <location>
        <begin position="1"/>
        <end position="117"/>
    </location>
</feature>